<feature type="transmembrane region" description="Helical" evidence="1">
    <location>
        <begin position="6"/>
        <end position="26"/>
    </location>
</feature>
<sequence length="133" mass="14530">MAMGFDVFSSILCLYGGAVAGLMGVASSERMKEHFGSVAGKVEGGVNYDGFSGFISPKFNRTRKKVLAVAGFFFLGAIFAQIPCFARVLKLDTVAKNTPEWISNDYEGENKYQNVGNLEEMPIGKKEPNMQKN</sequence>
<keyword evidence="1" id="KW-1133">Transmembrane helix</keyword>
<proteinExistence type="predicted"/>
<reference evidence="2" key="1">
    <citation type="submission" date="2022-08" db="EMBL/GenBank/DDBJ databases">
        <authorList>
            <person name="Kallberg Y."/>
            <person name="Tangrot J."/>
            <person name="Rosling A."/>
        </authorList>
    </citation>
    <scope>NUCLEOTIDE SEQUENCE</scope>
    <source>
        <strain evidence="2">Wild A</strain>
    </source>
</reference>
<protein>
    <submittedName>
        <fullName evidence="2">9514_t:CDS:1</fullName>
    </submittedName>
</protein>
<gene>
    <name evidence="2" type="ORF">FWILDA_LOCUS13436</name>
</gene>
<accession>A0A9W4T0X3</accession>
<dbReference type="AlphaFoldDB" id="A0A9W4T0X3"/>
<keyword evidence="1" id="KW-0472">Membrane</keyword>
<dbReference type="EMBL" id="CAMKVN010005023">
    <property type="protein sequence ID" value="CAI2188151.1"/>
    <property type="molecule type" value="Genomic_DNA"/>
</dbReference>
<evidence type="ECO:0000313" key="2">
    <source>
        <dbReference type="EMBL" id="CAI2188151.1"/>
    </source>
</evidence>
<dbReference type="Proteomes" id="UP001153678">
    <property type="component" value="Unassembled WGS sequence"/>
</dbReference>
<keyword evidence="1" id="KW-0812">Transmembrane</keyword>
<keyword evidence="3" id="KW-1185">Reference proteome</keyword>
<evidence type="ECO:0000256" key="1">
    <source>
        <dbReference type="SAM" id="Phobius"/>
    </source>
</evidence>
<comment type="caution">
    <text evidence="2">The sequence shown here is derived from an EMBL/GenBank/DDBJ whole genome shotgun (WGS) entry which is preliminary data.</text>
</comment>
<evidence type="ECO:0000313" key="3">
    <source>
        <dbReference type="Proteomes" id="UP001153678"/>
    </source>
</evidence>
<feature type="transmembrane region" description="Helical" evidence="1">
    <location>
        <begin position="66"/>
        <end position="89"/>
    </location>
</feature>
<organism evidence="2 3">
    <name type="scientific">Funneliformis geosporum</name>
    <dbReference type="NCBI Taxonomy" id="1117311"/>
    <lineage>
        <taxon>Eukaryota</taxon>
        <taxon>Fungi</taxon>
        <taxon>Fungi incertae sedis</taxon>
        <taxon>Mucoromycota</taxon>
        <taxon>Glomeromycotina</taxon>
        <taxon>Glomeromycetes</taxon>
        <taxon>Glomerales</taxon>
        <taxon>Glomeraceae</taxon>
        <taxon>Funneliformis</taxon>
    </lineage>
</organism>
<name>A0A9W4T0X3_9GLOM</name>